<protein>
    <recommendedName>
        <fullName evidence="5">DGQHR domain-containing protein</fullName>
    </recommendedName>
</protein>
<dbReference type="EMBL" id="PYMO01000006">
    <property type="protein sequence ID" value="PSU25759.1"/>
    <property type="molecule type" value="Genomic_DNA"/>
</dbReference>
<name>A0A2T3JWI5_PHOPO</name>
<keyword evidence="3" id="KW-1185">Reference proteome</keyword>
<dbReference type="AlphaFoldDB" id="A0A2T3JWI5"/>
<proteinExistence type="predicted"/>
<evidence type="ECO:0000313" key="2">
    <source>
        <dbReference type="EMBL" id="PSU53692.1"/>
    </source>
</evidence>
<dbReference type="Proteomes" id="UP000241405">
    <property type="component" value="Unassembled WGS sequence"/>
</dbReference>
<dbReference type="EMBL" id="PYMP01000002">
    <property type="protein sequence ID" value="PSU53692.1"/>
    <property type="molecule type" value="Genomic_DNA"/>
</dbReference>
<evidence type="ECO:0008006" key="5">
    <source>
        <dbReference type="Google" id="ProtNLM"/>
    </source>
</evidence>
<dbReference type="InterPro" id="IPR017642">
    <property type="entry name" value="DNA_S_mod_DndB"/>
</dbReference>
<evidence type="ECO:0000313" key="4">
    <source>
        <dbReference type="Proteomes" id="UP000241618"/>
    </source>
</evidence>
<accession>A0A2T3JWI5</accession>
<reference evidence="3 4" key="1">
    <citation type="submission" date="2018-03" db="EMBL/GenBank/DDBJ databases">
        <title>Whole genome sequencing of Histamine producing bacteria.</title>
        <authorList>
            <person name="Butler K."/>
        </authorList>
    </citation>
    <scope>NUCLEOTIDE SEQUENCE [LARGE SCALE GENOMIC DNA]</scope>
    <source>
        <strain evidence="2 4">FS-6.1</strain>
        <strain evidence="1 3">FS-6.2</strain>
    </source>
</reference>
<dbReference type="Pfam" id="PF14072">
    <property type="entry name" value="DndB"/>
    <property type="match status" value="1"/>
</dbReference>
<dbReference type="RefSeq" id="WP_107189488.1">
    <property type="nucleotide sequence ID" value="NZ_PYMN01000005.1"/>
</dbReference>
<evidence type="ECO:0000313" key="3">
    <source>
        <dbReference type="Proteomes" id="UP000241405"/>
    </source>
</evidence>
<organism evidence="2 4">
    <name type="scientific">Photobacterium phosphoreum</name>
    <dbReference type="NCBI Taxonomy" id="659"/>
    <lineage>
        <taxon>Bacteria</taxon>
        <taxon>Pseudomonadati</taxon>
        <taxon>Pseudomonadota</taxon>
        <taxon>Gammaproteobacteria</taxon>
        <taxon>Vibrionales</taxon>
        <taxon>Vibrionaceae</taxon>
        <taxon>Photobacterium</taxon>
    </lineage>
</organism>
<sequence>MADVVRRNVVQQDQSIVGMCTSTPFAKTLALSTNLPVERLLTISSMRAIPAELEDMYKNIQRTTLIKRVNSCEDYIGKHLNNEYNIAGFMPPLTLTVRKATLKRSNNPNEFDTLIFNPSDVFIVDGVGRATTMMRMLGDFPTRIDHRGNKTTAFNEKREIRRELVRNYLREMDIPVTFVIAADKEKGLTNKDIGQIFGDINFNQQKVTNRHAMKVTHTDVIVNFARDFGQLDFILKIGGMSENDNSVSKKSKHILTLNIISRFIRGAIGGTLLQTKDSGALEIPNSGREINSDLIDEVRVPLMTFFTAWVKAQGEDFSKERSDFRHQTTIIQALGLAYYTLSESYSSTLSKPEFIEKAKEAGEKLGGLGYSKFDKHWSKCKVMGLKTKGYSNITGGGKTYREGIAAYFCSELGLSGHAQNLVK</sequence>
<evidence type="ECO:0000313" key="1">
    <source>
        <dbReference type="EMBL" id="PSU25759.1"/>
    </source>
</evidence>
<dbReference type="Proteomes" id="UP000241618">
    <property type="component" value="Unassembled WGS sequence"/>
</dbReference>
<gene>
    <name evidence="2" type="ORF">C9J18_04620</name>
    <name evidence="1" type="ORF">CTM96_08605</name>
</gene>
<comment type="caution">
    <text evidence="2">The sequence shown here is derived from an EMBL/GenBank/DDBJ whole genome shotgun (WGS) entry which is preliminary data.</text>
</comment>